<reference evidence="1 2" key="1">
    <citation type="submission" date="2019-03" db="EMBL/GenBank/DDBJ databases">
        <title>Diversity of the mouse oral microbiome.</title>
        <authorList>
            <person name="Joseph S."/>
            <person name="Aduse-Opoku J."/>
            <person name="Curtis M."/>
            <person name="Wade W."/>
            <person name="Hashim A."/>
        </authorList>
    </citation>
    <scope>NUCLEOTIDE SEQUENCE [LARGE SCALE GENOMIC DNA]</scope>
    <source>
        <strain evidence="1 2">HT4</strain>
    </source>
</reference>
<dbReference type="Proteomes" id="UP000297747">
    <property type="component" value="Unassembled WGS sequence"/>
</dbReference>
<accession>A0A4Y9FMX0</accession>
<dbReference type="GO" id="GO:0009036">
    <property type="term" value="F:type II site-specific deoxyribonuclease activity"/>
    <property type="evidence" value="ECO:0007669"/>
    <property type="project" value="InterPro"/>
</dbReference>
<sequence>MSIDTLTAIINIVNSETTISGGDIRHASNRANSMGDALENYILEAYSGTIGETNREYKLKRIDEVFSYTGNNSNPPDGMIKGGEAIEVKKIESRGSQLQLNSSNPKSKLYKNDPRLNSKAVSAEEWIEKDFVYIVGFIDNKLNSLKELSFIDSSLYCADKEIYDRPFKKIKEGILEIPNVEFNSNTKELGRVNKVDPLGIASLRIRGMWLLDNPFKVFSDIYKPQNGNFNLFALISDERFENSINKDELIEMSKVISNLTITDEIVKNPNNPAKIN</sequence>
<protein>
    <submittedName>
        <fullName evidence="1">NgoPII family restriction endonuclease</fullName>
    </submittedName>
</protein>
<dbReference type="RefSeq" id="WP_135052906.1">
    <property type="nucleotide sequence ID" value="NZ_CAKOCW010000013.1"/>
</dbReference>
<dbReference type="InterPro" id="IPR019046">
    <property type="entry name" value="Restrct_endonuc_II_NgoPII"/>
</dbReference>
<organism evidence="1 2">
    <name type="scientific">Streptococcus acidominimus</name>
    <dbReference type="NCBI Taxonomy" id="1326"/>
    <lineage>
        <taxon>Bacteria</taxon>
        <taxon>Bacillati</taxon>
        <taxon>Bacillota</taxon>
        <taxon>Bacilli</taxon>
        <taxon>Lactobacillales</taxon>
        <taxon>Streptococcaceae</taxon>
        <taxon>Streptococcus</taxon>
    </lineage>
</organism>
<evidence type="ECO:0000313" key="1">
    <source>
        <dbReference type="EMBL" id="TFU30575.1"/>
    </source>
</evidence>
<proteinExistence type="predicted"/>
<name>A0A4Y9FMX0_STRAI</name>
<keyword evidence="1" id="KW-0378">Hydrolase</keyword>
<dbReference type="AlphaFoldDB" id="A0A4Y9FMX0"/>
<dbReference type="GO" id="GO:0003677">
    <property type="term" value="F:DNA binding"/>
    <property type="evidence" value="ECO:0007669"/>
    <property type="project" value="InterPro"/>
</dbReference>
<dbReference type="Pfam" id="PF09521">
    <property type="entry name" value="RE_NgoPII"/>
    <property type="match status" value="1"/>
</dbReference>
<keyword evidence="1" id="KW-0255">Endonuclease</keyword>
<dbReference type="EMBL" id="SPQA01000017">
    <property type="protein sequence ID" value="TFU30575.1"/>
    <property type="molecule type" value="Genomic_DNA"/>
</dbReference>
<comment type="caution">
    <text evidence="1">The sequence shown here is derived from an EMBL/GenBank/DDBJ whole genome shotgun (WGS) entry which is preliminary data.</text>
</comment>
<keyword evidence="1" id="KW-0540">Nuclease</keyword>
<dbReference type="GO" id="GO:0009307">
    <property type="term" value="P:DNA restriction-modification system"/>
    <property type="evidence" value="ECO:0007669"/>
    <property type="project" value="InterPro"/>
</dbReference>
<evidence type="ECO:0000313" key="2">
    <source>
        <dbReference type="Proteomes" id="UP000297747"/>
    </source>
</evidence>
<gene>
    <name evidence="1" type="ORF">E4U01_05840</name>
</gene>